<keyword evidence="2" id="KW-0808">Transferase</keyword>
<dbReference type="PANTHER" id="PTHR12526">
    <property type="entry name" value="GLYCOSYLTRANSFERASE"/>
    <property type="match status" value="1"/>
</dbReference>
<proteinExistence type="predicted"/>
<organism evidence="2 3">
    <name type="scientific">Dialister hominis</name>
    <dbReference type="NCBI Taxonomy" id="2582419"/>
    <lineage>
        <taxon>Bacteria</taxon>
        <taxon>Bacillati</taxon>
        <taxon>Bacillota</taxon>
        <taxon>Negativicutes</taxon>
        <taxon>Veillonellales</taxon>
        <taxon>Veillonellaceae</taxon>
        <taxon>Dialister</taxon>
    </lineage>
</organism>
<dbReference type="SUPFAM" id="SSF53756">
    <property type="entry name" value="UDP-Glycosyltransferase/glycogen phosphorylase"/>
    <property type="match status" value="1"/>
</dbReference>
<evidence type="ECO:0000259" key="1">
    <source>
        <dbReference type="Pfam" id="PF00534"/>
    </source>
</evidence>
<gene>
    <name evidence="2" type="ORF">Dia5BBH33_11430</name>
</gene>
<dbReference type="RefSeq" id="WP_162501765.1">
    <property type="nucleotide sequence ID" value="NZ_AP019697.1"/>
</dbReference>
<accession>A0A8D5A1J1</accession>
<dbReference type="InterPro" id="IPR001296">
    <property type="entry name" value="Glyco_trans_1"/>
</dbReference>
<feature type="domain" description="Glycosyl transferase family 1" evidence="1">
    <location>
        <begin position="209"/>
        <end position="367"/>
    </location>
</feature>
<dbReference type="Gene3D" id="3.40.50.2000">
    <property type="entry name" value="Glycogen Phosphorylase B"/>
    <property type="match status" value="2"/>
</dbReference>
<keyword evidence="3" id="KW-1185">Reference proteome</keyword>
<evidence type="ECO:0000313" key="2">
    <source>
        <dbReference type="EMBL" id="BBK25208.1"/>
    </source>
</evidence>
<dbReference type="GeneID" id="92716358"/>
<dbReference type="GO" id="GO:0016757">
    <property type="term" value="F:glycosyltransferase activity"/>
    <property type="evidence" value="ECO:0007669"/>
    <property type="project" value="InterPro"/>
</dbReference>
<dbReference type="Proteomes" id="UP000320585">
    <property type="component" value="Chromosome"/>
</dbReference>
<dbReference type="AlphaFoldDB" id="A0A8D5A1J1"/>
<dbReference type="PANTHER" id="PTHR12526:SF630">
    <property type="entry name" value="GLYCOSYLTRANSFERASE"/>
    <property type="match status" value="1"/>
</dbReference>
<evidence type="ECO:0000313" key="3">
    <source>
        <dbReference type="Proteomes" id="UP000320585"/>
    </source>
</evidence>
<name>A0A8D5A1J1_9FIRM</name>
<reference evidence="3" key="1">
    <citation type="submission" date="2019-05" db="EMBL/GenBank/DDBJ databases">
        <title>Complete genome sequencing of Dialister sp. strain 5BBH33.</title>
        <authorList>
            <person name="Sakamoto M."/>
            <person name="Murakami T."/>
            <person name="Mori H."/>
        </authorList>
    </citation>
    <scope>NUCLEOTIDE SEQUENCE [LARGE SCALE GENOMIC DNA]</scope>
    <source>
        <strain evidence="3">5BBH33</strain>
    </source>
</reference>
<protein>
    <submittedName>
        <fullName evidence="2">Glycosyl transferase</fullName>
    </submittedName>
</protein>
<dbReference type="KEGG" id="dho:Dia5BBH33_11430"/>
<sequence>MNLLLADLHKFVGYSGGIEHVLSRMAAAMKDRGYTVSVVMADEKSGDPFYPLPEGVKLYNLFKMEGMTEIHAGLFSKAAREIARAFSKEAARNRNYSIFNQAKPQMKRVLELAKPHVIVSFREPTGRLLLEGLDTEIPVISMLHNDPDEIFLHSPEKEKRALEKSRFIQVLMPSFIEKAEKYLDYDRFVHIPNSVNIPHLEVDPGQERKVHKIVNVGRVTGRTKRQHILIEAFSKIAQEFPDWEVDICGDTYDKAYVTMVKSLISKNGLQDRVHLRGTTKNMGKVWQEADIFAFPSHHEGFPLALSESMGVGIPAVGFASCSSVNELIKDQVNGFLVPDGAEAFSKALASLMKDSELRRKLGTGARESMKPYAPEVVWDSWDKLIKECIKEQ</sequence>
<dbReference type="Pfam" id="PF00534">
    <property type="entry name" value="Glycos_transf_1"/>
    <property type="match status" value="1"/>
</dbReference>
<dbReference type="EMBL" id="AP019697">
    <property type="protein sequence ID" value="BBK25208.1"/>
    <property type="molecule type" value="Genomic_DNA"/>
</dbReference>